<organism evidence="1 2">
    <name type="scientific">Sporotomaculum syntrophicum</name>
    <dbReference type="NCBI Taxonomy" id="182264"/>
    <lineage>
        <taxon>Bacteria</taxon>
        <taxon>Bacillati</taxon>
        <taxon>Bacillota</taxon>
        <taxon>Clostridia</taxon>
        <taxon>Eubacteriales</taxon>
        <taxon>Desulfallaceae</taxon>
        <taxon>Sporotomaculum</taxon>
    </lineage>
</organism>
<name>A0A9D2WMH6_9FIRM</name>
<evidence type="ECO:0000313" key="1">
    <source>
        <dbReference type="EMBL" id="KAF1083918.1"/>
    </source>
</evidence>
<proteinExistence type="predicted"/>
<accession>A0A9D2WMH6</accession>
<sequence length="55" mass="6606">MNLVPRQARQAGQYHRTSFETLIKPPGRVLMLHRCLVVFWYYHNRRTNDQTGFSN</sequence>
<comment type="caution">
    <text evidence="1">The sequence shown here is derived from an EMBL/GenBank/DDBJ whole genome shotgun (WGS) entry which is preliminary data.</text>
</comment>
<protein>
    <submittedName>
        <fullName evidence="1">Uncharacterized protein</fullName>
    </submittedName>
</protein>
<keyword evidence="2" id="KW-1185">Reference proteome</keyword>
<dbReference type="AlphaFoldDB" id="A0A9D2WMH6"/>
<dbReference type="Proteomes" id="UP000798488">
    <property type="component" value="Unassembled WGS sequence"/>
</dbReference>
<gene>
    <name evidence="1" type="ORF">SPSYN_02830</name>
</gene>
<reference evidence="1" key="1">
    <citation type="submission" date="2016-02" db="EMBL/GenBank/DDBJ databases">
        <title>Draft Genome Sequence of Sporotomaculum syntrophicum Strain FB, a Syntrophic Benzoate Degrader.</title>
        <authorList>
            <person name="Nobu M.K."/>
            <person name="Narihiro T."/>
            <person name="Qiu Y.-L."/>
            <person name="Ohashi A."/>
            <person name="Liu W.-T."/>
            <person name="Yuji S."/>
        </authorList>
    </citation>
    <scope>NUCLEOTIDE SEQUENCE</scope>
    <source>
        <strain evidence="1">FB</strain>
    </source>
</reference>
<dbReference type="RefSeq" id="WP_161823108.1">
    <property type="nucleotide sequence ID" value="NZ_LSRS01000008.1"/>
</dbReference>
<evidence type="ECO:0000313" key="2">
    <source>
        <dbReference type="Proteomes" id="UP000798488"/>
    </source>
</evidence>
<dbReference type="EMBL" id="LSRS01000008">
    <property type="protein sequence ID" value="KAF1083918.1"/>
    <property type="molecule type" value="Genomic_DNA"/>
</dbReference>